<dbReference type="GO" id="GO:0016787">
    <property type="term" value="F:hydrolase activity"/>
    <property type="evidence" value="ECO:0007669"/>
    <property type="project" value="UniProtKB-KW"/>
</dbReference>
<sequence length="524" mass="55045">MKKWIVAIIVVWSLVIVSGIAVAVVLVTGGDDDNDAQRDPSPSPTTPGESSTSPTTPAGPVPAGLESFYSQQVAWEQCGSDKCGTLTVPLDYAEPTGETIEIALEMAPATGERIGSLVVNPGGPGAPGTDTAKDADYYFAPELRVAYDIVGFDPRGTGDSSPIDCLPDDQLDEYLAGDPDPDTKAEVADFNADSADYWSGCAERSGDLAAHVSTIEAARDMDVLRAALGESQLAYLGFSYGTRLGATYASLFPANVGRLVLDGAVDPSLPTLEGSLSQAKGFETALRSYLQNCVDLGDCFLGDSVDAGLKTVKDLLADIDAQPIPTDDPDRDLTVGRAFYGVVAPLYSKDNWTYLDQGLEQALDGDGSTLLFLSDFYTSRNEDGTYADNSVEAIGVINCLDDPWSITSAQVKSHYKEFEKASPTFGDVFAWGLVSCNGDPFTSTEPDIPITGAGAAPIVVIGTTRDPATPYAEAVAMADQLESGVLLSRDGDGHTAYNKGNACIDDAVHAYLIDGTVPADGTEC</sequence>
<proteinExistence type="inferred from homology"/>
<organism evidence="6 7">
    <name type="scientific">Nocardioides humilatus</name>
    <dbReference type="NCBI Taxonomy" id="2607660"/>
    <lineage>
        <taxon>Bacteria</taxon>
        <taxon>Bacillati</taxon>
        <taxon>Actinomycetota</taxon>
        <taxon>Actinomycetes</taxon>
        <taxon>Propionibacteriales</taxon>
        <taxon>Nocardioidaceae</taxon>
        <taxon>Nocardioides</taxon>
    </lineage>
</organism>
<evidence type="ECO:0000313" key="6">
    <source>
        <dbReference type="EMBL" id="KAA1420320.1"/>
    </source>
</evidence>
<evidence type="ECO:0000256" key="4">
    <source>
        <dbReference type="SAM" id="MobiDB-lite"/>
    </source>
</evidence>
<accession>A0A5B1LKP2</accession>
<dbReference type="SUPFAM" id="SSF53474">
    <property type="entry name" value="alpha/beta-Hydrolases"/>
    <property type="match status" value="1"/>
</dbReference>
<dbReference type="Proteomes" id="UP000325003">
    <property type="component" value="Unassembled WGS sequence"/>
</dbReference>
<dbReference type="InterPro" id="IPR013595">
    <property type="entry name" value="Pept_S33_TAP-like_C"/>
</dbReference>
<keyword evidence="2" id="KW-0732">Signal</keyword>
<feature type="domain" description="Peptidase S33 tripeptidyl aminopeptidase-like C-terminal" evidence="5">
    <location>
        <begin position="422"/>
        <end position="524"/>
    </location>
</feature>
<feature type="compositionally biased region" description="Low complexity" evidence="4">
    <location>
        <begin position="46"/>
        <end position="63"/>
    </location>
</feature>
<dbReference type="InterPro" id="IPR029058">
    <property type="entry name" value="AB_hydrolase_fold"/>
</dbReference>
<feature type="region of interest" description="Disordered" evidence="4">
    <location>
        <begin position="31"/>
        <end position="63"/>
    </location>
</feature>
<protein>
    <submittedName>
        <fullName evidence="6">Alpha/beta hydrolase</fullName>
    </submittedName>
</protein>
<evidence type="ECO:0000259" key="5">
    <source>
        <dbReference type="Pfam" id="PF08386"/>
    </source>
</evidence>
<name>A0A5B1LKP2_9ACTN</name>
<keyword evidence="3 6" id="KW-0378">Hydrolase</keyword>
<evidence type="ECO:0000313" key="7">
    <source>
        <dbReference type="Proteomes" id="UP000325003"/>
    </source>
</evidence>
<gene>
    <name evidence="6" type="ORF">F0U44_07860</name>
</gene>
<comment type="caution">
    <text evidence="6">The sequence shown here is derived from an EMBL/GenBank/DDBJ whole genome shotgun (WGS) entry which is preliminary data.</text>
</comment>
<reference evidence="6 7" key="2">
    <citation type="submission" date="2019-09" db="EMBL/GenBank/DDBJ databases">
        <authorList>
            <person name="Jin C."/>
        </authorList>
    </citation>
    <scope>NUCLEOTIDE SEQUENCE [LARGE SCALE GENOMIC DNA]</scope>
    <source>
        <strain evidence="6 7">BN130099</strain>
    </source>
</reference>
<dbReference type="PANTHER" id="PTHR43248:SF29">
    <property type="entry name" value="TRIPEPTIDYL AMINOPEPTIDASE"/>
    <property type="match status" value="1"/>
</dbReference>
<dbReference type="RefSeq" id="WP_149727745.1">
    <property type="nucleotide sequence ID" value="NZ_VUJV01000002.1"/>
</dbReference>
<dbReference type="Pfam" id="PF08386">
    <property type="entry name" value="Abhydrolase_4"/>
    <property type="match status" value="1"/>
</dbReference>
<dbReference type="InterPro" id="IPR051601">
    <property type="entry name" value="Serine_prot/Carboxylest_S33"/>
</dbReference>
<keyword evidence="7" id="KW-1185">Reference proteome</keyword>
<dbReference type="EMBL" id="VUJV01000002">
    <property type="protein sequence ID" value="KAA1420320.1"/>
    <property type="molecule type" value="Genomic_DNA"/>
</dbReference>
<evidence type="ECO:0000256" key="3">
    <source>
        <dbReference type="ARBA" id="ARBA00022801"/>
    </source>
</evidence>
<dbReference type="Gene3D" id="3.40.50.1820">
    <property type="entry name" value="alpha/beta hydrolase"/>
    <property type="match status" value="1"/>
</dbReference>
<evidence type="ECO:0000256" key="2">
    <source>
        <dbReference type="ARBA" id="ARBA00022729"/>
    </source>
</evidence>
<evidence type="ECO:0000256" key="1">
    <source>
        <dbReference type="ARBA" id="ARBA00010088"/>
    </source>
</evidence>
<dbReference type="PANTHER" id="PTHR43248">
    <property type="entry name" value="2-SUCCINYL-6-HYDROXY-2,4-CYCLOHEXADIENE-1-CARBOXYLATE SYNTHASE"/>
    <property type="match status" value="1"/>
</dbReference>
<comment type="similarity">
    <text evidence="1">Belongs to the peptidase S33 family.</text>
</comment>
<dbReference type="AlphaFoldDB" id="A0A5B1LKP2"/>
<reference evidence="6 7" key="1">
    <citation type="submission" date="2019-09" db="EMBL/GenBank/DDBJ databases">
        <title>Nocardioides panacisoli sp. nov., isolated from the soil of a ginseng field.</title>
        <authorList>
            <person name="Cho C."/>
        </authorList>
    </citation>
    <scope>NUCLEOTIDE SEQUENCE [LARGE SCALE GENOMIC DNA]</scope>
    <source>
        <strain evidence="6 7">BN130099</strain>
    </source>
</reference>